<proteinExistence type="predicted"/>
<evidence type="ECO:0000313" key="4">
    <source>
        <dbReference type="Proteomes" id="UP000014978"/>
    </source>
</evidence>
<evidence type="ECO:0000259" key="2">
    <source>
        <dbReference type="PROSITE" id="PS50102"/>
    </source>
</evidence>
<dbReference type="FunCoup" id="S7XGI6">
    <property type="interactions" value="5"/>
</dbReference>
<name>S7XGI6_SPRLO</name>
<dbReference type="EMBL" id="ATCN01000999">
    <property type="protein sequence ID" value="EPR78149.1"/>
    <property type="molecule type" value="Genomic_DNA"/>
</dbReference>
<dbReference type="STRING" id="1358809.S7XGI6"/>
<keyword evidence="1" id="KW-0694">RNA-binding</keyword>
<dbReference type="AlphaFoldDB" id="S7XGI6"/>
<dbReference type="VEuPathDB" id="MicrosporidiaDB:SLOPH_2658"/>
<dbReference type="OMA" id="FESAMSC"/>
<dbReference type="SMART" id="SM00360">
    <property type="entry name" value="RRM"/>
    <property type="match status" value="2"/>
</dbReference>
<dbReference type="PROSITE" id="PS50102">
    <property type="entry name" value="RRM"/>
    <property type="match status" value="1"/>
</dbReference>
<dbReference type="InterPro" id="IPR035979">
    <property type="entry name" value="RBD_domain_sf"/>
</dbReference>
<evidence type="ECO:0000313" key="3">
    <source>
        <dbReference type="EMBL" id="EPR78149.1"/>
    </source>
</evidence>
<dbReference type="Proteomes" id="UP000014978">
    <property type="component" value="Unassembled WGS sequence"/>
</dbReference>
<dbReference type="GO" id="GO:0003723">
    <property type="term" value="F:RNA binding"/>
    <property type="evidence" value="ECO:0007669"/>
    <property type="project" value="UniProtKB-UniRule"/>
</dbReference>
<dbReference type="Gene3D" id="3.30.70.330">
    <property type="match status" value="2"/>
</dbReference>
<evidence type="ECO:0000256" key="1">
    <source>
        <dbReference type="PROSITE-ProRule" id="PRU00176"/>
    </source>
</evidence>
<protein>
    <submittedName>
        <fullName evidence="3">RRM 6 family protein</fullName>
    </submittedName>
</protein>
<dbReference type="SUPFAM" id="SSF54928">
    <property type="entry name" value="RNA-binding domain, RBD"/>
    <property type="match status" value="2"/>
</dbReference>
<dbReference type="InterPro" id="IPR000504">
    <property type="entry name" value="RRM_dom"/>
</dbReference>
<feature type="domain" description="RRM" evidence="2">
    <location>
        <begin position="185"/>
        <end position="258"/>
    </location>
</feature>
<keyword evidence="4" id="KW-1185">Reference proteome</keyword>
<accession>S7XGI6</accession>
<dbReference type="OrthoDB" id="6407164at2759"/>
<dbReference type="InParanoid" id="S7XGI6"/>
<dbReference type="InterPro" id="IPR012677">
    <property type="entry name" value="Nucleotide-bd_a/b_plait_sf"/>
</dbReference>
<comment type="caution">
    <text evidence="3">The sequence shown here is derived from an EMBL/GenBank/DDBJ whole genome shotgun (WGS) entry which is preliminary data.</text>
</comment>
<organism evidence="3 4">
    <name type="scientific">Spraguea lophii (strain 42_110)</name>
    <name type="common">Microsporidian parasite</name>
    <dbReference type="NCBI Taxonomy" id="1358809"/>
    <lineage>
        <taxon>Eukaryota</taxon>
        <taxon>Fungi</taxon>
        <taxon>Fungi incertae sedis</taxon>
        <taxon>Microsporidia</taxon>
        <taxon>Spragueidae</taxon>
        <taxon>Spraguea</taxon>
    </lineage>
</organism>
<dbReference type="HOGENOM" id="CLU_731766_0_0_1"/>
<gene>
    <name evidence="3" type="ORF">SLOPH_2658</name>
</gene>
<reference evidence="4" key="1">
    <citation type="journal article" date="2013" name="PLoS Genet.">
        <title>The genome of Spraguea lophii and the basis of host-microsporidian interactions.</title>
        <authorList>
            <person name="Campbell S.E."/>
            <person name="Williams T.A."/>
            <person name="Yousuf A."/>
            <person name="Soanes D.M."/>
            <person name="Paszkiewicz K.H."/>
            <person name="Williams B.A.P."/>
        </authorList>
    </citation>
    <scope>NUCLEOTIDE SEQUENCE [LARGE SCALE GENOMIC DNA]</scope>
    <source>
        <strain evidence="4">42_110</strain>
    </source>
</reference>
<sequence>MDEHVNYLDFRSIVIYNIKTDISLSQILELFTWVDIESYTYVDNIARINFFSYYFLYKAYENLKQKDLGFLGDICIKFLKTKELEKSVYYSYLCGGTRGIFITQIEEDDEQKLIKYANEYGSVEQIKYFKDRKTIYVIYEEYCTAVQFLNFLLNSPIYFSKKCGFVKQQKDEEHNLNEILHSGQRTVYIGNLQSEIDVKDILDQIKIGMLHNIKIIRDKKIGFITFLDCITAKIFLDHCEEYPLVIKGHKLKIMWGKITTISLSVVLAIFKGSTRGLKIHKALDKEELAAYGEIEHYEVAENTTVFYFSIVDAMQAYSEINKKNVMVDYIEDRCDGDALEKYILGLKVFQEL</sequence>